<feature type="signal peptide" evidence="1">
    <location>
        <begin position="1"/>
        <end position="17"/>
    </location>
</feature>
<feature type="chain" id="PRO_5023079502" evidence="1">
    <location>
        <begin position="18"/>
        <end position="101"/>
    </location>
</feature>
<reference evidence="2 3" key="1">
    <citation type="submission" date="2019-05" db="EMBL/GenBank/DDBJ databases">
        <title>Another draft genome of Portunus trituberculatus and its Hox gene families provides insights of decapod evolution.</title>
        <authorList>
            <person name="Jeong J.-H."/>
            <person name="Song I."/>
            <person name="Kim S."/>
            <person name="Choi T."/>
            <person name="Kim D."/>
            <person name="Ryu S."/>
            <person name="Kim W."/>
        </authorList>
    </citation>
    <scope>NUCLEOTIDE SEQUENCE [LARGE SCALE GENOMIC DNA]</scope>
    <source>
        <tissue evidence="2">Muscle</tissue>
    </source>
</reference>
<dbReference type="EMBL" id="VSRR010019992">
    <property type="protein sequence ID" value="MPC62728.1"/>
    <property type="molecule type" value="Genomic_DNA"/>
</dbReference>
<evidence type="ECO:0000313" key="3">
    <source>
        <dbReference type="Proteomes" id="UP000324222"/>
    </source>
</evidence>
<dbReference type="AlphaFoldDB" id="A0A5B7H0L7"/>
<keyword evidence="1" id="KW-0732">Signal</keyword>
<proteinExistence type="predicted"/>
<evidence type="ECO:0000256" key="1">
    <source>
        <dbReference type="SAM" id="SignalP"/>
    </source>
</evidence>
<keyword evidence="3" id="KW-1185">Reference proteome</keyword>
<dbReference type="Proteomes" id="UP000324222">
    <property type="component" value="Unassembled WGS sequence"/>
</dbReference>
<name>A0A5B7H0L7_PORTR</name>
<protein>
    <submittedName>
        <fullName evidence="2">Uncharacterized protein</fullName>
    </submittedName>
</protein>
<organism evidence="2 3">
    <name type="scientific">Portunus trituberculatus</name>
    <name type="common">Swimming crab</name>
    <name type="synonym">Neptunus trituberculatus</name>
    <dbReference type="NCBI Taxonomy" id="210409"/>
    <lineage>
        <taxon>Eukaryota</taxon>
        <taxon>Metazoa</taxon>
        <taxon>Ecdysozoa</taxon>
        <taxon>Arthropoda</taxon>
        <taxon>Crustacea</taxon>
        <taxon>Multicrustacea</taxon>
        <taxon>Malacostraca</taxon>
        <taxon>Eumalacostraca</taxon>
        <taxon>Eucarida</taxon>
        <taxon>Decapoda</taxon>
        <taxon>Pleocyemata</taxon>
        <taxon>Brachyura</taxon>
        <taxon>Eubrachyura</taxon>
        <taxon>Portunoidea</taxon>
        <taxon>Portunidae</taxon>
        <taxon>Portuninae</taxon>
        <taxon>Portunus</taxon>
    </lineage>
</organism>
<accession>A0A5B7H0L7</accession>
<sequence>MSIFCTSLTLLIPITSPGPSSLHSSAPKVFPTLEDALLCSEVLVLTGSHTCCLTLVPITLGAVGDISHHQPHPQNHQHLTLTTPLPPSYLTNIRLVFKLER</sequence>
<evidence type="ECO:0000313" key="2">
    <source>
        <dbReference type="EMBL" id="MPC62728.1"/>
    </source>
</evidence>
<comment type="caution">
    <text evidence="2">The sequence shown here is derived from an EMBL/GenBank/DDBJ whole genome shotgun (WGS) entry which is preliminary data.</text>
</comment>
<gene>
    <name evidence="2" type="ORF">E2C01_056818</name>
</gene>